<comment type="caution">
    <text evidence="2">The sequence shown here is derived from an EMBL/GenBank/DDBJ whole genome shotgun (WGS) entry which is preliminary data.</text>
</comment>
<dbReference type="EMBL" id="ADMC01000005">
    <property type="protein sequence ID" value="EHP50727.1"/>
    <property type="molecule type" value="Genomic_DNA"/>
</dbReference>
<evidence type="ECO:0000313" key="3">
    <source>
        <dbReference type="Proteomes" id="UP000004892"/>
    </source>
</evidence>
<gene>
    <name evidence="2" type="ORF">HMPREF9449_00416</name>
</gene>
<organism evidence="2 3">
    <name type="scientific">Odoribacter laneus YIT 12061</name>
    <dbReference type="NCBI Taxonomy" id="742817"/>
    <lineage>
        <taxon>Bacteria</taxon>
        <taxon>Pseudomonadati</taxon>
        <taxon>Bacteroidota</taxon>
        <taxon>Bacteroidia</taxon>
        <taxon>Bacteroidales</taxon>
        <taxon>Odoribacteraceae</taxon>
        <taxon>Odoribacter</taxon>
    </lineage>
</organism>
<keyword evidence="1" id="KW-0472">Membrane</keyword>
<proteinExistence type="predicted"/>
<dbReference type="HOGENOM" id="CLU_1990376_0_0_10"/>
<keyword evidence="1" id="KW-1133">Transmembrane helix</keyword>
<dbReference type="Proteomes" id="UP000004892">
    <property type="component" value="Unassembled WGS sequence"/>
</dbReference>
<protein>
    <submittedName>
        <fullName evidence="2">Uncharacterized protein</fullName>
    </submittedName>
</protein>
<keyword evidence="1" id="KW-0812">Transmembrane</keyword>
<dbReference type="RefSeq" id="WP_009135570.1">
    <property type="nucleotide sequence ID" value="NZ_JH594596.1"/>
</dbReference>
<accession>H1DDT0</accession>
<evidence type="ECO:0000256" key="1">
    <source>
        <dbReference type="SAM" id="Phobius"/>
    </source>
</evidence>
<dbReference type="PATRIC" id="fig|742817.3.peg.443"/>
<dbReference type="GeneID" id="98070629"/>
<reference evidence="2 3" key="1">
    <citation type="submission" date="2012-01" db="EMBL/GenBank/DDBJ databases">
        <title>The Genome Sequence of Odoribacter laneus YIT 12061.</title>
        <authorList>
            <consortium name="The Broad Institute Genome Sequencing Platform"/>
            <person name="Earl A."/>
            <person name="Ward D."/>
            <person name="Feldgarden M."/>
            <person name="Gevers D."/>
            <person name="Morotomi M."/>
            <person name="Young S.K."/>
            <person name="Zeng Q."/>
            <person name="Gargeya S."/>
            <person name="Fitzgerald M."/>
            <person name="Haas B."/>
            <person name="Abouelleil A."/>
            <person name="Alvarado L."/>
            <person name="Arachchi H.M."/>
            <person name="Berlin A."/>
            <person name="Chapman S.B."/>
            <person name="Gearin G."/>
            <person name="Goldberg J."/>
            <person name="Griggs A."/>
            <person name="Gujja S."/>
            <person name="Hansen M."/>
            <person name="Heiman D."/>
            <person name="Howarth C."/>
            <person name="Larimer J."/>
            <person name="Lui A."/>
            <person name="MacDonald P.J.P."/>
            <person name="McCowen C."/>
            <person name="Montmayeur A."/>
            <person name="Murphy C."/>
            <person name="Neiman D."/>
            <person name="Pearson M."/>
            <person name="Priest M."/>
            <person name="Roberts A."/>
            <person name="Saif S."/>
            <person name="Shea T."/>
            <person name="Sisk P."/>
            <person name="Stolte C."/>
            <person name="Sykes S."/>
            <person name="Wortman J."/>
            <person name="Nusbaum C."/>
            <person name="Birren B."/>
        </authorList>
    </citation>
    <scope>NUCLEOTIDE SEQUENCE [LARGE SCALE GENOMIC DNA]</scope>
    <source>
        <strain evidence="2 3">YIT 12061</strain>
    </source>
</reference>
<feature type="transmembrane region" description="Helical" evidence="1">
    <location>
        <begin position="98"/>
        <end position="120"/>
    </location>
</feature>
<sequence length="125" mass="15383">MNKKMLKKKLIEYRTSVYHYNLKGNFNFVYKGFVLNHKNNQWEVYYAEKGHKWLLNIFDSEEEACDFYFERFRVYFNDRYKDQGPLTVREKTRNFFRLFFSIIFLIAGLISVIILIYISIEKIFL</sequence>
<evidence type="ECO:0000313" key="2">
    <source>
        <dbReference type="EMBL" id="EHP50727.1"/>
    </source>
</evidence>
<keyword evidence="3" id="KW-1185">Reference proteome</keyword>
<dbReference type="eggNOG" id="ENOG50335U3">
    <property type="taxonomic scope" value="Bacteria"/>
</dbReference>
<name>H1DDT0_9BACT</name>
<dbReference type="AlphaFoldDB" id="H1DDT0"/>